<gene>
    <name evidence="1" type="ORF">Tco_0860050</name>
</gene>
<name>A0ABQ5BHM1_9ASTR</name>
<accession>A0ABQ5BHM1</accession>
<comment type="caution">
    <text evidence="1">The sequence shown here is derived from an EMBL/GenBank/DDBJ whole genome shotgun (WGS) entry which is preliminary data.</text>
</comment>
<sequence>MWSRIVRIPLPNGKILEVQGEKPENDLGSLACIKADKKKLDDIRVVRDFPEVFPDDLLGFVIIKSVIPNNPPAGLFVNHITSSFHYVFVSLDTRIKSTKYTSDKAFTLDYTKAVVNVNILQSCNDYAHDDSNFYGCAGLRLAFDPTKSPDYKVCVLEETLVRFVIYWNDALHWLETENRRLTHYKLNIEDHEQPIITTMLPMIISIRIPHMLHLEGKLFESLGCLVLVRRDCIGSSKFTIYQMRKGCSVWSSKYIVNTNDFMNPLPEC</sequence>
<protein>
    <submittedName>
        <fullName evidence="1">Uncharacterized protein</fullName>
    </submittedName>
</protein>
<dbReference type="Proteomes" id="UP001151760">
    <property type="component" value="Unassembled WGS sequence"/>
</dbReference>
<evidence type="ECO:0000313" key="1">
    <source>
        <dbReference type="EMBL" id="GJT13008.1"/>
    </source>
</evidence>
<dbReference type="EMBL" id="BQNB010013194">
    <property type="protein sequence ID" value="GJT13008.1"/>
    <property type="molecule type" value="Genomic_DNA"/>
</dbReference>
<reference evidence="1" key="1">
    <citation type="journal article" date="2022" name="Int. J. Mol. Sci.">
        <title>Draft Genome of Tanacetum Coccineum: Genomic Comparison of Closely Related Tanacetum-Family Plants.</title>
        <authorList>
            <person name="Yamashiro T."/>
            <person name="Shiraishi A."/>
            <person name="Nakayama K."/>
            <person name="Satake H."/>
        </authorList>
    </citation>
    <scope>NUCLEOTIDE SEQUENCE</scope>
</reference>
<proteinExistence type="predicted"/>
<reference evidence="1" key="2">
    <citation type="submission" date="2022-01" db="EMBL/GenBank/DDBJ databases">
        <authorList>
            <person name="Yamashiro T."/>
            <person name="Shiraishi A."/>
            <person name="Satake H."/>
            <person name="Nakayama K."/>
        </authorList>
    </citation>
    <scope>NUCLEOTIDE SEQUENCE</scope>
</reference>
<keyword evidence="2" id="KW-1185">Reference proteome</keyword>
<organism evidence="1 2">
    <name type="scientific">Tanacetum coccineum</name>
    <dbReference type="NCBI Taxonomy" id="301880"/>
    <lineage>
        <taxon>Eukaryota</taxon>
        <taxon>Viridiplantae</taxon>
        <taxon>Streptophyta</taxon>
        <taxon>Embryophyta</taxon>
        <taxon>Tracheophyta</taxon>
        <taxon>Spermatophyta</taxon>
        <taxon>Magnoliopsida</taxon>
        <taxon>eudicotyledons</taxon>
        <taxon>Gunneridae</taxon>
        <taxon>Pentapetalae</taxon>
        <taxon>asterids</taxon>
        <taxon>campanulids</taxon>
        <taxon>Asterales</taxon>
        <taxon>Asteraceae</taxon>
        <taxon>Asteroideae</taxon>
        <taxon>Anthemideae</taxon>
        <taxon>Anthemidinae</taxon>
        <taxon>Tanacetum</taxon>
    </lineage>
</organism>
<evidence type="ECO:0000313" key="2">
    <source>
        <dbReference type="Proteomes" id="UP001151760"/>
    </source>
</evidence>